<dbReference type="GO" id="GO:0009267">
    <property type="term" value="P:cellular response to starvation"/>
    <property type="evidence" value="ECO:0007669"/>
    <property type="project" value="TreeGrafter"/>
</dbReference>
<dbReference type="InterPro" id="IPR015943">
    <property type="entry name" value="WD40/YVTN_repeat-like_dom_sf"/>
</dbReference>
<dbReference type="Gene3D" id="2.130.10.10">
    <property type="entry name" value="YVTN repeat-like/Quinoprotein amine dehydrogenase"/>
    <property type="match status" value="2"/>
</dbReference>
<dbReference type="InterPro" id="IPR016024">
    <property type="entry name" value="ARM-type_fold"/>
</dbReference>
<feature type="region of interest" description="Disordered" evidence="5">
    <location>
        <begin position="1390"/>
        <end position="1423"/>
    </location>
</feature>
<feature type="compositionally biased region" description="Low complexity" evidence="5">
    <location>
        <begin position="728"/>
        <end position="740"/>
    </location>
</feature>
<dbReference type="GO" id="GO:0030307">
    <property type="term" value="P:positive regulation of cell growth"/>
    <property type="evidence" value="ECO:0007669"/>
    <property type="project" value="TreeGrafter"/>
</dbReference>
<feature type="region of interest" description="Disordered" evidence="5">
    <location>
        <begin position="1"/>
        <end position="138"/>
    </location>
</feature>
<dbReference type="InterPro" id="IPR001680">
    <property type="entry name" value="WD40_rpt"/>
</dbReference>
<feature type="region of interest" description="Disordered" evidence="5">
    <location>
        <begin position="1544"/>
        <end position="1624"/>
    </location>
</feature>
<protein>
    <recommendedName>
        <fullName evidence="6">Raptor N-terminal CASPase-like domain-containing protein</fullName>
    </recommendedName>
</protein>
<evidence type="ECO:0000313" key="7">
    <source>
        <dbReference type="EMBL" id="PLW08515.1"/>
    </source>
</evidence>
<feature type="compositionally biased region" description="Basic and acidic residues" evidence="5">
    <location>
        <begin position="1"/>
        <end position="11"/>
    </location>
</feature>
<dbReference type="InterPro" id="IPR004083">
    <property type="entry name" value="Raptor"/>
</dbReference>
<dbReference type="SUPFAM" id="SSF48371">
    <property type="entry name" value="ARM repeat"/>
    <property type="match status" value="1"/>
</dbReference>
<proteinExistence type="inferred from homology"/>
<comment type="caution">
    <text evidence="7">The sequence shown here is derived from an EMBL/GenBank/DDBJ whole genome shotgun (WGS) entry which is preliminary data.</text>
</comment>
<dbReference type="GO" id="GO:0030674">
    <property type="term" value="F:protein-macromolecule adaptor activity"/>
    <property type="evidence" value="ECO:0007669"/>
    <property type="project" value="TreeGrafter"/>
</dbReference>
<evidence type="ECO:0000256" key="2">
    <source>
        <dbReference type="ARBA" id="ARBA00022574"/>
    </source>
</evidence>
<dbReference type="Gene3D" id="1.25.10.10">
    <property type="entry name" value="Leucine-rich Repeat Variant"/>
    <property type="match status" value="1"/>
</dbReference>
<evidence type="ECO:0000256" key="4">
    <source>
        <dbReference type="PROSITE-ProRule" id="PRU00221"/>
    </source>
</evidence>
<accession>A0A2N5S5L7</accession>
<feature type="compositionally biased region" description="Polar residues" evidence="5">
    <location>
        <begin position="1404"/>
        <end position="1419"/>
    </location>
</feature>
<feature type="compositionally biased region" description="Basic residues" evidence="5">
    <location>
        <begin position="84"/>
        <end position="107"/>
    </location>
</feature>
<evidence type="ECO:0000313" key="8">
    <source>
        <dbReference type="Proteomes" id="UP000235392"/>
    </source>
</evidence>
<dbReference type="GO" id="GO:0005737">
    <property type="term" value="C:cytoplasm"/>
    <property type="evidence" value="ECO:0007669"/>
    <property type="project" value="TreeGrafter"/>
</dbReference>
<feature type="region of interest" description="Disordered" evidence="5">
    <location>
        <begin position="387"/>
        <end position="432"/>
    </location>
</feature>
<keyword evidence="3" id="KW-0677">Repeat</keyword>
<comment type="similarity">
    <text evidence="1">Belongs to the WD repeat RAPTOR family.</text>
</comment>
<feature type="region of interest" description="Disordered" evidence="5">
    <location>
        <begin position="1349"/>
        <end position="1378"/>
    </location>
</feature>
<dbReference type="InterPro" id="IPR036322">
    <property type="entry name" value="WD40_repeat_dom_sf"/>
</dbReference>
<dbReference type="SMART" id="SM01302">
    <property type="entry name" value="Raptor_N"/>
    <property type="match status" value="1"/>
</dbReference>
<dbReference type="PROSITE" id="PS50294">
    <property type="entry name" value="WD_REPEATS_REGION"/>
    <property type="match status" value="1"/>
</dbReference>
<dbReference type="GO" id="GO:0071230">
    <property type="term" value="P:cellular response to amino acid stimulus"/>
    <property type="evidence" value="ECO:0007669"/>
    <property type="project" value="TreeGrafter"/>
</dbReference>
<feature type="compositionally biased region" description="Polar residues" evidence="5">
    <location>
        <begin position="1544"/>
        <end position="1559"/>
    </location>
</feature>
<sequence>MDRSTEQESSRSHQRAAPATTAANISTVATIRRRTDADTHNPTSSTARPPSSSSPHSSSSSSSSSSSDSSDSDSDWDSDPASPHHSRHHHHHCRRHHHHHPHHHLLHRPCSDSVASSPSDSKQPSAPQPSFDQLINSPNPLSHLRLAEYNSQAIIRHGLDDSSENPDYLDSISKSYQSYWDQSPYKNIAPSDLIPFPHWTQPQKYCTTFAALFPCLRLGVDPPDILKASPAPNLEAWTNPEKLPKEKVIDTISKRLLQQFESLAPVHTRLKLIICPDVYVEEFKRTLLSLRKNARDDCCLVYYNGHGVPKPTPTGDVWVFNKDFSQYIPIRLYDVLTWVGAPAVFIWDCNNAGQILHHLQLAAGQIDEEQLALEGERLKHLDPNALQPALSSTESNPHQRRSTEPASRFPPSPNATNSPSTSKKPSGNLLQEPWDPSSIRYGHFTSGTIQLAACQPDEMLPCDPMLPADVFTSCLTSPIEMALRFYVLRNNSQQSQWTSTADFFLDLGKLDKVPGQVEMRRTPLGELTWIFNSITDAIAWNHLDRQTFTKVFRGDLLLVSVFRGFLLAERVMKSYGCTPMSTPKLPATHKSEFWHTWDLEVDMCLSQLPQIWKSEQSRAIYDWNRSNYPPKSLPPKIVPYKPSTFFPQQLTAFEVWLNFVVAENQGENDEEDENRVKKIEFLGWRCNDWHGVNINKIDITDFSCPNPNAQPSSKDTRISVRDGKAPQSAGNSSSCASSAPVSPPTINTPDQPLDIPTRYRLPTYLKRFPLDSRKGDDLYPPSPPQLPIVLQVLLSPLHRLRALVLLCRLMDLGPWAVHLSLSIGIYQYVLKLLQAPGTDLKPALIFIWARILTLYPEGRQDLMRCASRPSARPEGPIHFFIKIMAPNSVQLPIVNVGDHQAMCAFIVSITCKNSPANSHALMRFGVLEIIVHRIKELVPWRRQWYLILLAHMWEESDVVKGRAIKMGINTILSNLLTDKVPEVRTAALYAFGTLIGVSTNPKQAAIEDQFPLTPAHKDDSAPKPPDSTPSPSPHASKLNRSVYQTNHLSSLSSSNPDLTRLRYQEQVSIEVGSAMACCHCSTDGSPLFRQELVVVLSALVDQHLGHFIVAAFEFMKQQEREKFMKINDLVRKYQADRYQAASEGLGRTASVDAALRTDGSDKFESQMTDRTAKLEQLINKLKADEAVHPKESLRAYLWMEYTSIYIVLLDLSLDPSEQVASRAKVVIDYIHSRLLGSVLGKLLELGDVGYEEITHGVSMEGNERPSESRNIPLGKRGSRSHTNTTAESPSTSMGSSPVNRDQKERSNSSQGLINRSSVLHSLSTVNNLVPNFVKPSSWKTPFNILSRSPEQSVLNPNDPKASTSTQSLPNPNKVTSDMRKSASFNPITHVQAASQSCKMPPSHNVVSHTSPNSSPTRSGTEGDHRLQQLVSNQSIESILAHTRASDHARRQSNRSYPLQPAFSLPSSSSKPFGQKEATPLGNNTSQQGNKEEEDYLYYLGLHDIQTLQDELSRRAEPSDQKTMLPLISDYYRLSSHVFLKPKMTTSLGESKSKPSGSDNQDGRGDDPRQQPATTNFEDYGNSGRPYHPTGFNPRNDFADDATHSHHLRHSRHVSGSQQHHFERHDGGSFENIKETWRKHRNIKVILDSPTLKCSPIPSSWDHVVCSFDHPKPITNLLMHQFEDQLIASDSSNHITVYDWKSKSILNRFQPSDDCLSWITGMQLINQDSVALLLANTRDGNVRIFRGYERPGKLEVVSAFKGLPNNEPSSLGESGCVTDWQQSTGLLIVGGNSRDMKVWNSRRESCIEELNTRSNSCLTSLSSDHHSGWIISAGFGDGSVRIFDRRKPSKNSMVKVFRSVHSSWCSRIKFQAGHRRELFSGDSTGLISQWDVRLDSPLRTFMAHDEGMPALDLHDHSSLLATGSMNGSVKLWDFKDDLELSAERAPRMIYSLRNLYDTNGTDDQQQESSVVPAFSRTYSFGASMSPLLGNYIHKSRGGAATAITSREPVSEIQPITGLCFHPYRMMIAVADGNGKLKIYSPDRSL</sequence>
<dbReference type="GO" id="GO:0031931">
    <property type="term" value="C:TORC1 complex"/>
    <property type="evidence" value="ECO:0007669"/>
    <property type="project" value="InterPro"/>
</dbReference>
<evidence type="ECO:0000256" key="5">
    <source>
        <dbReference type="SAM" id="MobiDB-lite"/>
    </source>
</evidence>
<feature type="region of interest" description="Disordered" evidence="5">
    <location>
        <begin position="1442"/>
        <end position="1489"/>
    </location>
</feature>
<dbReference type="EMBL" id="PGCI01001060">
    <property type="protein sequence ID" value="PLW08515.1"/>
    <property type="molecule type" value="Genomic_DNA"/>
</dbReference>
<feature type="region of interest" description="Disordered" evidence="5">
    <location>
        <begin position="1256"/>
        <end position="1314"/>
    </location>
</feature>
<evidence type="ECO:0000259" key="6">
    <source>
        <dbReference type="SMART" id="SM01302"/>
    </source>
</evidence>
<dbReference type="Pfam" id="PF14538">
    <property type="entry name" value="Raptor_N"/>
    <property type="match status" value="1"/>
</dbReference>
<feature type="compositionally biased region" description="Polar residues" evidence="5">
    <location>
        <begin position="703"/>
        <end position="713"/>
    </location>
</feature>
<feature type="compositionally biased region" description="Low complexity" evidence="5">
    <location>
        <begin position="111"/>
        <end position="130"/>
    </location>
</feature>
<gene>
    <name evidence="7" type="ORF">PCASD_21947</name>
</gene>
<dbReference type="PANTHER" id="PTHR12848:SF16">
    <property type="entry name" value="REGULATORY-ASSOCIATED PROTEIN OF MTOR"/>
    <property type="match status" value="1"/>
</dbReference>
<dbReference type="PRINTS" id="PR01547">
    <property type="entry name" value="YEAST176DUF"/>
</dbReference>
<feature type="region of interest" description="Disordered" evidence="5">
    <location>
        <begin position="703"/>
        <end position="753"/>
    </location>
</feature>
<dbReference type="InterPro" id="IPR011989">
    <property type="entry name" value="ARM-like"/>
</dbReference>
<feature type="compositionally biased region" description="Basic and acidic residues" evidence="5">
    <location>
        <begin position="714"/>
        <end position="724"/>
    </location>
</feature>
<dbReference type="InterPro" id="IPR019775">
    <property type="entry name" value="WD40_repeat_CS"/>
</dbReference>
<feature type="compositionally biased region" description="Pro residues" evidence="5">
    <location>
        <begin position="1022"/>
        <end position="1032"/>
    </location>
</feature>
<dbReference type="Proteomes" id="UP000235392">
    <property type="component" value="Unassembled WGS sequence"/>
</dbReference>
<dbReference type="GO" id="GO:0010506">
    <property type="term" value="P:regulation of autophagy"/>
    <property type="evidence" value="ECO:0007669"/>
    <property type="project" value="TreeGrafter"/>
</dbReference>
<name>A0A2N5S5L7_9BASI</name>
<dbReference type="Pfam" id="PF00400">
    <property type="entry name" value="WD40"/>
    <property type="match status" value="2"/>
</dbReference>
<evidence type="ECO:0000256" key="1">
    <source>
        <dbReference type="ARBA" id="ARBA00009257"/>
    </source>
</evidence>
<feature type="region of interest" description="Disordered" evidence="5">
    <location>
        <begin position="1013"/>
        <end position="1037"/>
    </location>
</feature>
<feature type="compositionally biased region" description="Polar residues" evidence="5">
    <location>
        <begin position="1349"/>
        <end position="1375"/>
    </location>
</feature>
<feature type="domain" description="Raptor N-terminal CASPase-like" evidence="6">
    <location>
        <begin position="204"/>
        <end position="360"/>
    </location>
</feature>
<reference evidence="7 8" key="1">
    <citation type="submission" date="2017-11" db="EMBL/GenBank/DDBJ databases">
        <title>De novo assembly and phasing of dikaryotic genomes from two isolates of Puccinia coronata f. sp. avenae, the causal agent of oat crown rust.</title>
        <authorList>
            <person name="Miller M.E."/>
            <person name="Zhang Y."/>
            <person name="Omidvar V."/>
            <person name="Sperschneider J."/>
            <person name="Schwessinger B."/>
            <person name="Raley C."/>
            <person name="Palmer J.M."/>
            <person name="Garnica D."/>
            <person name="Upadhyaya N."/>
            <person name="Rathjen J."/>
            <person name="Taylor J.M."/>
            <person name="Park R.F."/>
            <person name="Dodds P.N."/>
            <person name="Hirsch C.D."/>
            <person name="Kianian S.F."/>
            <person name="Figueroa M."/>
        </authorList>
    </citation>
    <scope>NUCLEOTIDE SEQUENCE [LARGE SCALE GENOMIC DNA]</scope>
    <source>
        <strain evidence="7">12SD80</strain>
    </source>
</reference>
<dbReference type="SUPFAM" id="SSF50978">
    <property type="entry name" value="WD40 repeat-like"/>
    <property type="match status" value="1"/>
</dbReference>
<dbReference type="PANTHER" id="PTHR12848">
    <property type="entry name" value="REGULATORY-ASSOCIATED PROTEIN OF MTOR"/>
    <property type="match status" value="1"/>
</dbReference>
<keyword evidence="2 4" id="KW-0853">WD repeat</keyword>
<feature type="repeat" description="WD" evidence="4">
    <location>
        <begin position="1900"/>
        <end position="1941"/>
    </location>
</feature>
<dbReference type="GO" id="GO:0031929">
    <property type="term" value="P:TOR signaling"/>
    <property type="evidence" value="ECO:0007669"/>
    <property type="project" value="InterPro"/>
</dbReference>
<organism evidence="7 8">
    <name type="scientific">Puccinia coronata f. sp. avenae</name>
    <dbReference type="NCBI Taxonomy" id="200324"/>
    <lineage>
        <taxon>Eukaryota</taxon>
        <taxon>Fungi</taxon>
        <taxon>Dikarya</taxon>
        <taxon>Basidiomycota</taxon>
        <taxon>Pucciniomycotina</taxon>
        <taxon>Pucciniomycetes</taxon>
        <taxon>Pucciniales</taxon>
        <taxon>Pucciniaceae</taxon>
        <taxon>Puccinia</taxon>
    </lineage>
</organism>
<feature type="compositionally biased region" description="Low complexity" evidence="5">
    <location>
        <begin position="42"/>
        <end position="69"/>
    </location>
</feature>
<evidence type="ECO:0000256" key="3">
    <source>
        <dbReference type="ARBA" id="ARBA00022737"/>
    </source>
</evidence>
<dbReference type="PROSITE" id="PS50082">
    <property type="entry name" value="WD_REPEATS_2"/>
    <property type="match status" value="1"/>
</dbReference>
<dbReference type="InterPro" id="IPR029347">
    <property type="entry name" value="Raptor_N"/>
</dbReference>
<dbReference type="SMART" id="SM00320">
    <property type="entry name" value="WD40"/>
    <property type="match status" value="7"/>
</dbReference>
<dbReference type="PROSITE" id="PS00678">
    <property type="entry name" value="WD_REPEATS_1"/>
    <property type="match status" value="1"/>
</dbReference>
<feature type="compositionally biased region" description="Polar residues" evidence="5">
    <location>
        <begin position="1280"/>
        <end position="1299"/>
    </location>
</feature>